<feature type="chain" id="PRO_5004353928" evidence="1">
    <location>
        <begin position="20"/>
        <end position="149"/>
    </location>
</feature>
<evidence type="ECO:0000256" key="1">
    <source>
        <dbReference type="SAM" id="SignalP"/>
    </source>
</evidence>
<dbReference type="EMBL" id="KB742853">
    <property type="protein sequence ID" value="EOB03512.1"/>
    <property type="molecule type" value="Genomic_DNA"/>
</dbReference>
<dbReference type="Proteomes" id="UP000296049">
    <property type="component" value="Unassembled WGS sequence"/>
</dbReference>
<keyword evidence="1" id="KW-0732">Signal</keyword>
<evidence type="ECO:0000313" key="2">
    <source>
        <dbReference type="EMBL" id="EOB03512.1"/>
    </source>
</evidence>
<keyword evidence="3" id="KW-1185">Reference proteome</keyword>
<proteinExistence type="predicted"/>
<name>R0K1M8_ANAPL</name>
<evidence type="ECO:0000313" key="3">
    <source>
        <dbReference type="Proteomes" id="UP000296049"/>
    </source>
</evidence>
<reference evidence="3" key="1">
    <citation type="journal article" date="2013" name="Nat. Genet.">
        <title>The duck genome and transcriptome provide insight into an avian influenza virus reservoir species.</title>
        <authorList>
            <person name="Huang Y."/>
            <person name="Li Y."/>
            <person name="Burt D.W."/>
            <person name="Chen H."/>
            <person name="Zhang Y."/>
            <person name="Qian W."/>
            <person name="Kim H."/>
            <person name="Gan S."/>
            <person name="Zhao Y."/>
            <person name="Li J."/>
            <person name="Yi K."/>
            <person name="Feng H."/>
            <person name="Zhu P."/>
            <person name="Li B."/>
            <person name="Liu Q."/>
            <person name="Fairley S."/>
            <person name="Magor K.E."/>
            <person name="Du Z."/>
            <person name="Hu X."/>
            <person name="Goodman L."/>
            <person name="Tafer H."/>
            <person name="Vignal A."/>
            <person name="Lee T."/>
            <person name="Kim K.W."/>
            <person name="Sheng Z."/>
            <person name="An Y."/>
            <person name="Searle S."/>
            <person name="Herrero J."/>
            <person name="Groenen M.A."/>
            <person name="Crooijmans R.P."/>
            <person name="Faraut T."/>
            <person name="Cai Q."/>
            <person name="Webster R.G."/>
            <person name="Aldridge J.R."/>
            <person name="Warren W.C."/>
            <person name="Bartschat S."/>
            <person name="Kehr S."/>
            <person name="Marz M."/>
            <person name="Stadler P.F."/>
            <person name="Smith J."/>
            <person name="Kraus R.H."/>
            <person name="Zhao Y."/>
            <person name="Ren L."/>
            <person name="Fei J."/>
            <person name="Morisson M."/>
            <person name="Kaiser P."/>
            <person name="Griffin D.K."/>
            <person name="Rao M."/>
            <person name="Pitel F."/>
            <person name="Wang J."/>
            <person name="Li N."/>
        </authorList>
    </citation>
    <scope>NUCLEOTIDE SEQUENCE [LARGE SCALE GENOMIC DNA]</scope>
</reference>
<organism evidence="2 3">
    <name type="scientific">Anas platyrhynchos</name>
    <name type="common">Mallard</name>
    <name type="synonym">Anas boschas</name>
    <dbReference type="NCBI Taxonomy" id="8839"/>
    <lineage>
        <taxon>Eukaryota</taxon>
        <taxon>Metazoa</taxon>
        <taxon>Chordata</taxon>
        <taxon>Craniata</taxon>
        <taxon>Vertebrata</taxon>
        <taxon>Euteleostomi</taxon>
        <taxon>Archelosauria</taxon>
        <taxon>Archosauria</taxon>
        <taxon>Dinosauria</taxon>
        <taxon>Saurischia</taxon>
        <taxon>Theropoda</taxon>
        <taxon>Coelurosauria</taxon>
        <taxon>Aves</taxon>
        <taxon>Neognathae</taxon>
        <taxon>Galloanserae</taxon>
        <taxon>Anseriformes</taxon>
        <taxon>Anatidae</taxon>
        <taxon>Anatinae</taxon>
        <taxon>Anas</taxon>
    </lineage>
</organism>
<sequence>MVGFMLWGAVNMLMAAVSAFERCFRQQPSGKSAKLCETGCRWMQTIGKGNSLVQSFTRQIVQAEALLDLAHLAKPLAVPQCSAMYLTPRAATDKPWLLPLAAFRLDPVFPVSQLELIYHWKQGGPIPTVCSDQQHEPQIVPSNWRVADA</sequence>
<protein>
    <submittedName>
        <fullName evidence="2">Uncharacterized protein</fullName>
    </submittedName>
</protein>
<gene>
    <name evidence="2" type="ORF">Anapl_04143</name>
</gene>
<feature type="signal peptide" evidence="1">
    <location>
        <begin position="1"/>
        <end position="19"/>
    </location>
</feature>
<accession>R0K1M8</accession>
<dbReference type="AlphaFoldDB" id="R0K1M8"/>